<dbReference type="SUPFAM" id="SSF82657">
    <property type="entry name" value="BolA-like"/>
    <property type="match status" value="1"/>
</dbReference>
<dbReference type="FunFam" id="3.30.300.90:FF:000001">
    <property type="entry name" value="Transcriptional regulator BolA"/>
    <property type="match status" value="1"/>
</dbReference>
<proteinExistence type="inferred from homology"/>
<evidence type="ECO:0000313" key="4">
    <source>
        <dbReference type="EMBL" id="DAZ94451.1"/>
    </source>
</evidence>
<accession>A0AAV2YKM0</accession>
<sequence>MSESAASAEGPVAQSIRAKLAAALNPTHLEVHNESYMHNVPKGAETHFKVVVVSSEFEGKPLLQRHRMVNEVLKDDLASGVHALSIQGKTPAQWEKSSTVQRSPSCMGGMTKDPTKQEFLDQLRKQHNQ</sequence>
<protein>
    <recommendedName>
        <fullName evidence="6">BolA-like protein</fullName>
    </recommendedName>
</protein>
<feature type="compositionally biased region" description="Polar residues" evidence="3">
    <location>
        <begin position="88"/>
        <end position="104"/>
    </location>
</feature>
<name>A0AAV2YKM0_9STRA</name>
<dbReference type="EMBL" id="DAKRPA010000250">
    <property type="protein sequence ID" value="DAZ94451.1"/>
    <property type="molecule type" value="Genomic_DNA"/>
</dbReference>
<organism evidence="4 5">
    <name type="scientific">Lagenidium giganteum</name>
    <dbReference type="NCBI Taxonomy" id="4803"/>
    <lineage>
        <taxon>Eukaryota</taxon>
        <taxon>Sar</taxon>
        <taxon>Stramenopiles</taxon>
        <taxon>Oomycota</taxon>
        <taxon>Peronosporomycetes</taxon>
        <taxon>Pythiales</taxon>
        <taxon>Pythiaceae</taxon>
    </lineage>
</organism>
<dbReference type="GO" id="GO:1990229">
    <property type="term" value="C:iron-sulfur cluster assembly complex"/>
    <property type="evidence" value="ECO:0007669"/>
    <property type="project" value="UniProtKB-ARBA"/>
</dbReference>
<reference evidence="4" key="1">
    <citation type="submission" date="2022-11" db="EMBL/GenBank/DDBJ databases">
        <authorList>
            <person name="Morgan W.R."/>
            <person name="Tartar A."/>
        </authorList>
    </citation>
    <scope>NUCLEOTIDE SEQUENCE</scope>
    <source>
        <strain evidence="4">ARSEF 373</strain>
    </source>
</reference>
<dbReference type="Gene3D" id="3.30.300.90">
    <property type="entry name" value="BolA-like"/>
    <property type="match status" value="1"/>
</dbReference>
<dbReference type="Pfam" id="PF01722">
    <property type="entry name" value="BolA"/>
    <property type="match status" value="1"/>
</dbReference>
<dbReference type="GO" id="GO:0005739">
    <property type="term" value="C:mitochondrion"/>
    <property type="evidence" value="ECO:0007669"/>
    <property type="project" value="TreeGrafter"/>
</dbReference>
<dbReference type="InterPro" id="IPR050961">
    <property type="entry name" value="BolA/IbaG_stress_morph_reg"/>
</dbReference>
<evidence type="ECO:0000256" key="3">
    <source>
        <dbReference type="SAM" id="MobiDB-lite"/>
    </source>
</evidence>
<comment type="similarity">
    <text evidence="1 2">Belongs to the BolA/IbaG family.</text>
</comment>
<feature type="region of interest" description="Disordered" evidence="3">
    <location>
        <begin position="88"/>
        <end position="129"/>
    </location>
</feature>
<dbReference type="Proteomes" id="UP001146120">
    <property type="component" value="Unassembled WGS sequence"/>
</dbReference>
<dbReference type="PANTHER" id="PTHR46229:SF2">
    <property type="entry name" value="BOLA-LIKE PROTEIN 1"/>
    <property type="match status" value="1"/>
</dbReference>
<comment type="caution">
    <text evidence="4">The sequence shown here is derived from an EMBL/GenBank/DDBJ whole genome shotgun (WGS) entry which is preliminary data.</text>
</comment>
<dbReference type="InterPro" id="IPR002634">
    <property type="entry name" value="BolA"/>
</dbReference>
<dbReference type="PANTHER" id="PTHR46229">
    <property type="entry name" value="BOLA TRANSCRIPTION REGULATOR"/>
    <property type="match status" value="1"/>
</dbReference>
<dbReference type="InterPro" id="IPR036065">
    <property type="entry name" value="BolA-like_sf"/>
</dbReference>
<dbReference type="AlphaFoldDB" id="A0AAV2YKM0"/>
<gene>
    <name evidence="4" type="ORF">N0F65_002769</name>
</gene>
<evidence type="ECO:0000256" key="1">
    <source>
        <dbReference type="ARBA" id="ARBA00005578"/>
    </source>
</evidence>
<keyword evidence="5" id="KW-1185">Reference proteome</keyword>
<evidence type="ECO:0008006" key="6">
    <source>
        <dbReference type="Google" id="ProtNLM"/>
    </source>
</evidence>
<evidence type="ECO:0000313" key="5">
    <source>
        <dbReference type="Proteomes" id="UP001146120"/>
    </source>
</evidence>
<feature type="compositionally biased region" description="Basic and acidic residues" evidence="3">
    <location>
        <begin position="113"/>
        <end position="129"/>
    </location>
</feature>
<reference evidence="4" key="2">
    <citation type="journal article" date="2023" name="Microbiol Resour">
        <title>Decontamination and Annotation of the Draft Genome Sequence of the Oomycete Lagenidium giganteum ARSEF 373.</title>
        <authorList>
            <person name="Morgan W.R."/>
            <person name="Tartar A."/>
        </authorList>
    </citation>
    <scope>NUCLEOTIDE SEQUENCE</scope>
    <source>
        <strain evidence="4">ARSEF 373</strain>
    </source>
</reference>
<evidence type="ECO:0000256" key="2">
    <source>
        <dbReference type="RuleBase" id="RU003860"/>
    </source>
</evidence>